<dbReference type="InterPro" id="IPR021717">
    <property type="entry name" value="Nucleoporin_Nup160"/>
</dbReference>
<reference evidence="1 2" key="1">
    <citation type="journal article" date="2015" name="Plant Cell">
        <title>Oil accumulation by the oleaginous diatom Fistulifera solaris as revealed by the genome and transcriptome.</title>
        <authorList>
            <person name="Tanaka T."/>
            <person name="Maeda Y."/>
            <person name="Veluchamy A."/>
            <person name="Tanaka M."/>
            <person name="Abida H."/>
            <person name="Marechal E."/>
            <person name="Bowler C."/>
            <person name="Muto M."/>
            <person name="Sunaga Y."/>
            <person name="Tanaka M."/>
            <person name="Yoshino T."/>
            <person name="Taniguchi T."/>
            <person name="Fukuda Y."/>
            <person name="Nemoto M."/>
            <person name="Matsumoto M."/>
            <person name="Wong P.S."/>
            <person name="Aburatani S."/>
            <person name="Fujibuchi W."/>
        </authorList>
    </citation>
    <scope>NUCLEOTIDE SEQUENCE [LARGE SCALE GENOMIC DNA]</scope>
    <source>
        <strain evidence="1 2">JPCC DA0580</strain>
    </source>
</reference>
<evidence type="ECO:0000313" key="1">
    <source>
        <dbReference type="EMBL" id="GAX28430.1"/>
    </source>
</evidence>
<keyword evidence="2" id="KW-1185">Reference proteome</keyword>
<comment type="caution">
    <text evidence="1">The sequence shown here is derived from an EMBL/GenBank/DDBJ whole genome shotgun (WGS) entry which is preliminary data.</text>
</comment>
<dbReference type="GO" id="GO:0017056">
    <property type="term" value="F:structural constituent of nuclear pore"/>
    <property type="evidence" value="ECO:0007669"/>
    <property type="project" value="TreeGrafter"/>
</dbReference>
<sequence length="1622" mass="179693">MTPHGYHHGRLALARQHVVCSARIYITREIAIEIPVVFPSLEVGIRRYAVNDISHTLRLVSDDSSLTLYNSPLNNFLEDDLSRLRGMASVSSLANCKVVTSPLAENPSVLVVTLLPDDGSAPSMIQIDLGSEASCFSNPIKVQAVPWDQSDAVGLIVVTEEATILRIKLDLQFFEPHEDIVLWKAGEELAEKLESVTRAHLNSSMVAVLSHARVLLALNPFLLAGDLETRETLQWSKVKCEERMKERASVLFRYTSVFRASASAINETFFDMQPVSALAVADNDPRHVFSLHTDGKVRHWTLEDSNEPLPSMLPWAVTEPSVQGIPRGELWDGNDSFAISMTAKRYHDNYALAIHIRTRILDTEMEEDTDLEVLESNDSLMSRGYSNLFVLEGPLDGDSTGKELEMRLQAPADATSVFAMSFRDDGIVLLSVVFQSTLSECSIHAEFKKDGNSMMKSKPYARSEFLFLEDLATRERQRIEKLTFMSETTFAMDSDGPVSVEDRIQLIDQHFLNFLFRPSHPRGTGTVLPPLPFYIRRGLMKLNRTHQGYPSNNSISIELETLQAVQAWRRKDASRMQPNTSMKLSFIPGNSGSTSIYDSIKKLSRRESAQEAQDVVELEQTQVDGDWRIACQDHESRWKSFLTEIWEQERLERVQLCFSAISAGTDKAVVVRAGSISIIRCLGLPESKSLLDEVSWKAFNAVECSNEYSTLAKFECIARDCVRRGKLGIDLDSIGRLEICLTEVCKKASPLFETLLTANEVSDIENIDYAHEDAQRIDHLPLIQLLSSKDVSTPGASSGKGIMSTQQRLAAAGLTIRTIDILRRVFLGQLVVLKTVTGDFAVASLRAYLKAVTGLYVSAQRVNMRFVFSRPGPLQALASGSQTPLRVPTAGLSSVLEVHGMREKTVSIDSLLIYLSDNKISPTLPAFTTSVTQLAVDAIHRYMCDSYADGSTFNDVKLPELAPIPPSTGNVTDEPKLALRLLAVSMSLPKPVDSRIVEIKRKHIFAMCLLTASRTANDAEAGYMVERAVVLLAFDTSDMGLSMQNLQTLCHHLAGQERHASVLQDYIMEAIHCTLVDGEEGVEKLWLSLFSVSISVRDWKTAMKASISCSDVQARRERVERLVRAMVDSGALASLCEMSLLLDNSVEEEGLIEALHKNNELYSIAVETLQENSCRDHYSHLAIEPEPLSDYFGALYSLHVSQGKWKNAAHSMYVRYKRAQIAYQNTTDILELSLQALDRREQLIIEDLVLGSSGCRLALNQVPGTQGDFLAPNMGSQALVDGIGNDVAFHTKDELATRAVWTIALKNLYEDLTPVGKAFATSALQQQTITRDTLKTCVDTLFACGYYHDGLIVTYQQKKMLQSKPRGRDVLADALGHLLCTYLIPLTSGELVPTTRPTLSQLQSAHDTTGLVIMRPPVLALRSGIFLPGLYADAVKCGANALCHSLTTIYTTPENNIAKEVAEAFLFSESGAAQLPSWLEYFLTYGNADIERPGLFAKRSNSDDSLYSGDPNALLSLYMKRGMFIEACKLVSSVLSGSGSWGRQTKASSRLPEKGDIDYVPYRKIDLLWNAIELEVKANANAESVFLADLLAARSKMERALEKHFELLNISESGLVSARTLA</sequence>
<proteinExistence type="predicted"/>
<evidence type="ECO:0008006" key="3">
    <source>
        <dbReference type="Google" id="ProtNLM"/>
    </source>
</evidence>
<protein>
    <recommendedName>
        <fullName evidence="3">Nuclear pore complex protein Nup160</fullName>
    </recommendedName>
</protein>
<organism evidence="1 2">
    <name type="scientific">Fistulifera solaris</name>
    <name type="common">Oleaginous diatom</name>
    <dbReference type="NCBI Taxonomy" id="1519565"/>
    <lineage>
        <taxon>Eukaryota</taxon>
        <taxon>Sar</taxon>
        <taxon>Stramenopiles</taxon>
        <taxon>Ochrophyta</taxon>
        <taxon>Bacillariophyta</taxon>
        <taxon>Bacillariophyceae</taxon>
        <taxon>Bacillariophycidae</taxon>
        <taxon>Naviculales</taxon>
        <taxon>Naviculaceae</taxon>
        <taxon>Fistulifera</taxon>
    </lineage>
</organism>
<name>A0A1Z5KQ43_FISSO</name>
<dbReference type="GO" id="GO:0005643">
    <property type="term" value="C:nuclear pore"/>
    <property type="evidence" value="ECO:0007669"/>
    <property type="project" value="TreeGrafter"/>
</dbReference>
<gene>
    <name evidence="1" type="ORF">FisN_4Hh379</name>
</gene>
<dbReference type="OrthoDB" id="39472at2759"/>
<dbReference type="PANTHER" id="PTHR21286:SF0">
    <property type="entry name" value="NUCLEAR PORE COMPLEX PROTEIN NUP160"/>
    <property type="match status" value="1"/>
</dbReference>
<accession>A0A1Z5KQ43</accession>
<dbReference type="PANTHER" id="PTHR21286">
    <property type="entry name" value="NUCLEAR PORE COMPLEX PROTEIN NUP160"/>
    <property type="match status" value="1"/>
</dbReference>
<evidence type="ECO:0000313" key="2">
    <source>
        <dbReference type="Proteomes" id="UP000198406"/>
    </source>
</evidence>
<dbReference type="Proteomes" id="UP000198406">
    <property type="component" value="Unassembled WGS sequence"/>
</dbReference>
<dbReference type="InParanoid" id="A0A1Z5KQ43"/>
<dbReference type="EMBL" id="BDSP01000273">
    <property type="protein sequence ID" value="GAX28430.1"/>
    <property type="molecule type" value="Genomic_DNA"/>
</dbReference>